<sequence length="73" mass="8181">MFKVNDKVVIVKTDFCSEELANGQTGVITRSELISRGRVVYGVLMDNGYTPFILDSGDDTAWNFFADQLELTE</sequence>
<dbReference type="EMBL" id="MT740307">
    <property type="protein sequence ID" value="QNR53896.1"/>
    <property type="molecule type" value="Genomic_DNA"/>
</dbReference>
<proteinExistence type="predicted"/>
<gene>
    <name evidence="1" type="ORF">phiK7A1_108</name>
</gene>
<evidence type="ECO:0000313" key="1">
    <source>
        <dbReference type="EMBL" id="QNR53896.1"/>
    </source>
</evidence>
<accession>A0A7H0XFV6</accession>
<reference evidence="1 2" key="1">
    <citation type="submission" date="2020-07" db="EMBL/GenBank/DDBJ databases">
        <authorList>
            <person name="Martino G."/>
            <person name="Holtappels D."/>
            <person name="Wagemans J."/>
            <person name="Lavigne R."/>
            <person name="Turina M."/>
            <person name="Ciuffo M."/>
        </authorList>
    </citation>
    <scope>NUCLEOTIDE SEQUENCE [LARGE SCALE GENOMIC DNA]</scope>
</reference>
<name>A0A7H0XFV6_9CAUD</name>
<dbReference type="Proteomes" id="UP000516415">
    <property type="component" value="Segment"/>
</dbReference>
<evidence type="ECO:0000313" key="2">
    <source>
        <dbReference type="Proteomes" id="UP000516415"/>
    </source>
</evidence>
<protein>
    <submittedName>
        <fullName evidence="1">Uncharacterized protein</fullName>
    </submittedName>
</protein>
<keyword evidence="2" id="KW-1185">Reference proteome</keyword>
<organism evidence="1 2">
    <name type="scientific">Pseudomonas phage phiK7A1</name>
    <dbReference type="NCBI Taxonomy" id="2759194"/>
    <lineage>
        <taxon>Viruses</taxon>
        <taxon>Duplodnaviria</taxon>
        <taxon>Heunggongvirae</taxon>
        <taxon>Uroviricota</taxon>
        <taxon>Caudoviricetes</taxon>
        <taxon>Vandenendeviridae</taxon>
        <taxon>Gorskivirinae</taxon>
        <taxon>Torinovirus</taxon>
        <taxon>Torinovirus K7A1</taxon>
    </lineage>
</organism>